<evidence type="ECO:0008006" key="5">
    <source>
        <dbReference type="Google" id="ProtNLM"/>
    </source>
</evidence>
<feature type="region of interest" description="Disordered" evidence="1">
    <location>
        <begin position="44"/>
        <end position="76"/>
    </location>
</feature>
<feature type="transmembrane region" description="Helical" evidence="2">
    <location>
        <begin position="148"/>
        <end position="168"/>
    </location>
</feature>
<dbReference type="Proteomes" id="UP001318860">
    <property type="component" value="Unassembled WGS sequence"/>
</dbReference>
<proteinExistence type="predicted"/>
<keyword evidence="2" id="KW-0812">Transmembrane</keyword>
<keyword evidence="2" id="KW-0472">Membrane</keyword>
<name>A0ABR0X615_REHGL</name>
<keyword evidence="2" id="KW-1133">Transmembrane helix</keyword>
<dbReference type="PANTHER" id="PTHR34064">
    <property type="entry name" value="OS04G0672300 PROTEIN"/>
    <property type="match status" value="1"/>
</dbReference>
<keyword evidence="4" id="KW-1185">Reference proteome</keyword>
<evidence type="ECO:0000313" key="3">
    <source>
        <dbReference type="EMBL" id="KAK6154661.1"/>
    </source>
</evidence>
<accession>A0ABR0X615</accession>
<evidence type="ECO:0000256" key="1">
    <source>
        <dbReference type="SAM" id="MobiDB-lite"/>
    </source>
</evidence>
<comment type="caution">
    <text evidence="3">The sequence shown here is derived from an EMBL/GenBank/DDBJ whole genome shotgun (WGS) entry which is preliminary data.</text>
</comment>
<protein>
    <recommendedName>
        <fullName evidence="5">Transmembrane protein</fullName>
    </recommendedName>
</protein>
<evidence type="ECO:0000256" key="2">
    <source>
        <dbReference type="SAM" id="Phobius"/>
    </source>
</evidence>
<dbReference type="EMBL" id="JABTTQ020000005">
    <property type="protein sequence ID" value="KAK6154661.1"/>
    <property type="molecule type" value="Genomic_DNA"/>
</dbReference>
<organism evidence="3 4">
    <name type="scientific">Rehmannia glutinosa</name>
    <name type="common">Chinese foxglove</name>
    <dbReference type="NCBI Taxonomy" id="99300"/>
    <lineage>
        <taxon>Eukaryota</taxon>
        <taxon>Viridiplantae</taxon>
        <taxon>Streptophyta</taxon>
        <taxon>Embryophyta</taxon>
        <taxon>Tracheophyta</taxon>
        <taxon>Spermatophyta</taxon>
        <taxon>Magnoliopsida</taxon>
        <taxon>eudicotyledons</taxon>
        <taxon>Gunneridae</taxon>
        <taxon>Pentapetalae</taxon>
        <taxon>asterids</taxon>
        <taxon>lamiids</taxon>
        <taxon>Lamiales</taxon>
        <taxon>Orobanchaceae</taxon>
        <taxon>Rehmannieae</taxon>
        <taxon>Rehmannia</taxon>
    </lineage>
</organism>
<evidence type="ECO:0000313" key="4">
    <source>
        <dbReference type="Proteomes" id="UP001318860"/>
    </source>
</evidence>
<dbReference type="PANTHER" id="PTHR34064:SF4">
    <property type="entry name" value="PROTEIN, PUTATIVE-RELATED"/>
    <property type="match status" value="1"/>
</dbReference>
<gene>
    <name evidence="3" type="ORF">DH2020_008909</name>
</gene>
<sequence length="181" mass="20142">MEENGGHKVYVSDDHVNGVQQSRTITCDHSFVVDMRRLSHLTEKDINSNSRITRNHSRKGSSRGGEKKNPSTANQRNATMLANSPTATLHGGVQLEKPVLLVAMGPTEPSVIPQLHHQITINNECKRGGKRFGFRHSQSTWSIDPRKILMFFATLSSMGTILLIYFTLSMGKLNEDDNGLN</sequence>
<reference evidence="3 4" key="1">
    <citation type="journal article" date="2021" name="Comput. Struct. Biotechnol. J.">
        <title>De novo genome assembly of the potent medicinal plant Rehmannia glutinosa using nanopore technology.</title>
        <authorList>
            <person name="Ma L."/>
            <person name="Dong C."/>
            <person name="Song C."/>
            <person name="Wang X."/>
            <person name="Zheng X."/>
            <person name="Niu Y."/>
            <person name="Chen S."/>
            <person name="Feng W."/>
        </authorList>
    </citation>
    <scope>NUCLEOTIDE SEQUENCE [LARGE SCALE GENOMIC DNA]</scope>
    <source>
        <strain evidence="3">DH-2019</strain>
    </source>
</reference>